<accession>A0A0N0ZVJ8</accession>
<evidence type="ECO:0000313" key="1">
    <source>
        <dbReference type="EMBL" id="KPE49019.1"/>
    </source>
</evidence>
<comment type="caution">
    <text evidence="1">The sequence shown here is derived from an EMBL/GenBank/DDBJ whole genome shotgun (WGS) entry which is preliminary data.</text>
</comment>
<dbReference type="RefSeq" id="WP_062703519.1">
    <property type="nucleotide sequence ID" value="NZ_LJOD01000029.1"/>
</dbReference>
<evidence type="ECO:0000313" key="2">
    <source>
        <dbReference type="Proteomes" id="UP000037953"/>
    </source>
</evidence>
<gene>
    <name evidence="1" type="ORF">AOB46_22210</name>
</gene>
<name>A0A0N0ZVJ8_CHRID</name>
<proteinExistence type="predicted"/>
<reference evidence="1 2" key="1">
    <citation type="journal article" date="2015" name="Genom Data">
        <title>Draft genome sequence of a multidrug-resistant Chryseobacterium indologenes isolate from Malaysia.</title>
        <authorList>
            <person name="Yu C.Y."/>
            <person name="Ang G.Y."/>
            <person name="Cheng H.J."/>
            <person name="Cheong Y.M."/>
            <person name="Yin W.F."/>
            <person name="Chan K.G."/>
        </authorList>
    </citation>
    <scope>NUCLEOTIDE SEQUENCE [LARGE SCALE GENOMIC DNA]</scope>
    <source>
        <strain evidence="1 2">CI_885</strain>
    </source>
</reference>
<dbReference type="EMBL" id="LJOD01000029">
    <property type="protein sequence ID" value="KPE49019.1"/>
    <property type="molecule type" value="Genomic_DNA"/>
</dbReference>
<reference evidence="2" key="2">
    <citation type="submission" date="2015-09" db="EMBL/GenBank/DDBJ databases">
        <title>Draft genome sequence of a multidrug-resistant Chryseobacterium indologenes isolate from Malaysia.</title>
        <authorList>
            <person name="Yu C.Y."/>
            <person name="Ang G.Y."/>
            <person name="Chan K.-G."/>
        </authorList>
    </citation>
    <scope>NUCLEOTIDE SEQUENCE [LARGE SCALE GENOMIC DNA]</scope>
    <source>
        <strain evidence="2">CI_885</strain>
    </source>
</reference>
<dbReference type="Proteomes" id="UP000037953">
    <property type="component" value="Unassembled WGS sequence"/>
</dbReference>
<dbReference type="PATRIC" id="fig|253.9.peg.2873"/>
<protein>
    <submittedName>
        <fullName evidence="1">Uncharacterized protein</fullName>
    </submittedName>
</protein>
<sequence length="154" mass="18491">MKMDRLNLKLLVFTFLISISFCVYGQSNINLIILINDEIVTNSLELRFNSMSHGEYTVNYYPGKEITVSTNDIFKKEDVILKFEHQGFDGAKKIKTYNYNIPISRGLFYDTDYLIVKIYNLDIKRFRSRYCKYKDDYVVEFKNRRYYMDVIRCK</sequence>
<dbReference type="AlphaFoldDB" id="A0A0N0ZVJ8"/>
<organism evidence="1 2">
    <name type="scientific">Chryseobacterium indologenes</name>
    <name type="common">Flavobacterium indologenes</name>
    <dbReference type="NCBI Taxonomy" id="253"/>
    <lineage>
        <taxon>Bacteria</taxon>
        <taxon>Pseudomonadati</taxon>
        <taxon>Bacteroidota</taxon>
        <taxon>Flavobacteriia</taxon>
        <taxon>Flavobacteriales</taxon>
        <taxon>Weeksellaceae</taxon>
        <taxon>Chryseobacterium group</taxon>
        <taxon>Chryseobacterium</taxon>
    </lineage>
</organism>